<dbReference type="InterPro" id="IPR012258">
    <property type="entry name" value="Acyl-CoA_oxidase"/>
</dbReference>
<accession>A0A1R2D277</accession>
<dbReference type="GO" id="GO:0055088">
    <property type="term" value="P:lipid homeostasis"/>
    <property type="evidence" value="ECO:0007669"/>
    <property type="project" value="TreeGrafter"/>
</dbReference>
<protein>
    <recommendedName>
        <fullName evidence="3">Acyl-CoA oxidase C-terminal domain-containing protein</fullName>
    </recommendedName>
</protein>
<reference evidence="4 5" key="1">
    <citation type="submission" date="2016-11" db="EMBL/GenBank/DDBJ databases">
        <title>The macronuclear genome of Stentor coeruleus: a giant cell with tiny introns.</title>
        <authorList>
            <person name="Slabodnick M."/>
            <person name="Ruby J.G."/>
            <person name="Reiff S.B."/>
            <person name="Swart E.C."/>
            <person name="Gosai S."/>
            <person name="Prabakaran S."/>
            <person name="Witkowska E."/>
            <person name="Larue G.E."/>
            <person name="Fisher S."/>
            <person name="Freeman R.M."/>
            <person name="Gunawardena J."/>
            <person name="Chu W."/>
            <person name="Stover N.A."/>
            <person name="Gregory B.D."/>
            <person name="Nowacki M."/>
            <person name="Derisi J."/>
            <person name="Roy S.W."/>
            <person name="Marshall W.F."/>
            <person name="Sood P."/>
        </authorList>
    </citation>
    <scope>NUCLEOTIDE SEQUENCE [LARGE SCALE GENOMIC DNA]</scope>
    <source>
        <strain evidence="4">WM001</strain>
    </source>
</reference>
<gene>
    <name evidence="4" type="ORF">SteCoe_1265</name>
</gene>
<evidence type="ECO:0000313" key="5">
    <source>
        <dbReference type="Proteomes" id="UP000187209"/>
    </source>
</evidence>
<dbReference type="InterPro" id="IPR002655">
    <property type="entry name" value="Acyl-CoA_oxidase_C"/>
</dbReference>
<dbReference type="EMBL" id="MPUH01000013">
    <property type="protein sequence ID" value="OMJ95358.1"/>
    <property type="molecule type" value="Genomic_DNA"/>
</dbReference>
<dbReference type="GO" id="GO:0005504">
    <property type="term" value="F:fatty acid binding"/>
    <property type="evidence" value="ECO:0007669"/>
    <property type="project" value="TreeGrafter"/>
</dbReference>
<evidence type="ECO:0000256" key="2">
    <source>
        <dbReference type="ARBA" id="ARBA00023002"/>
    </source>
</evidence>
<comment type="caution">
    <text evidence="4">The sequence shown here is derived from an EMBL/GenBank/DDBJ whole genome shotgun (WGS) entry which is preliminary data.</text>
</comment>
<keyword evidence="2" id="KW-0560">Oxidoreductase</keyword>
<evidence type="ECO:0000313" key="4">
    <source>
        <dbReference type="EMBL" id="OMJ95358.1"/>
    </source>
</evidence>
<keyword evidence="5" id="KW-1185">Reference proteome</keyword>
<dbReference type="GO" id="GO:0005777">
    <property type="term" value="C:peroxisome"/>
    <property type="evidence" value="ECO:0007669"/>
    <property type="project" value="InterPro"/>
</dbReference>
<dbReference type="SUPFAM" id="SSF47203">
    <property type="entry name" value="Acyl-CoA dehydrogenase C-terminal domain-like"/>
    <property type="match status" value="1"/>
</dbReference>
<evidence type="ECO:0000259" key="3">
    <source>
        <dbReference type="Pfam" id="PF01756"/>
    </source>
</evidence>
<sequence>MTSPKVDITVETLGCPNKLIAMLEYRAHYYMTKTTAKLQSNASTDATVAWSNSQVHNMNNLSICFGELVAAKELLNFANRIKAKCPETGTEIEKVFKLYVVSTMEKDHFGLSDTEHRLIEDKVVEMSDLVSKSAIKILDAIALPDHIISSVLGCSDGRVYERYMYEVERAPGCYGKPSWIHLVDEMKKAF</sequence>
<comment type="similarity">
    <text evidence="1">Belongs to the acyl-CoA oxidase family.</text>
</comment>
<organism evidence="4 5">
    <name type="scientific">Stentor coeruleus</name>
    <dbReference type="NCBI Taxonomy" id="5963"/>
    <lineage>
        <taxon>Eukaryota</taxon>
        <taxon>Sar</taxon>
        <taxon>Alveolata</taxon>
        <taxon>Ciliophora</taxon>
        <taxon>Postciliodesmatophora</taxon>
        <taxon>Heterotrichea</taxon>
        <taxon>Heterotrichida</taxon>
        <taxon>Stentoridae</taxon>
        <taxon>Stentor</taxon>
    </lineage>
</organism>
<dbReference type="Proteomes" id="UP000187209">
    <property type="component" value="Unassembled WGS sequence"/>
</dbReference>
<dbReference type="GO" id="GO:0071949">
    <property type="term" value="F:FAD binding"/>
    <property type="evidence" value="ECO:0007669"/>
    <property type="project" value="InterPro"/>
</dbReference>
<name>A0A1R2D277_9CILI</name>
<dbReference type="Gene3D" id="1.20.140.10">
    <property type="entry name" value="Butyryl-CoA Dehydrogenase, subunit A, domain 3"/>
    <property type="match status" value="1"/>
</dbReference>
<dbReference type="PANTHER" id="PTHR10909">
    <property type="entry name" value="ELECTRON TRANSPORT OXIDOREDUCTASE"/>
    <property type="match status" value="1"/>
</dbReference>
<dbReference type="Pfam" id="PF01756">
    <property type="entry name" value="ACOX"/>
    <property type="match status" value="1"/>
</dbReference>
<feature type="domain" description="Acyl-CoA oxidase C-terminal" evidence="3">
    <location>
        <begin position="16"/>
        <end position="182"/>
    </location>
</feature>
<proteinExistence type="inferred from homology"/>
<dbReference type="AlphaFoldDB" id="A0A1R2D277"/>
<dbReference type="GO" id="GO:0033540">
    <property type="term" value="P:fatty acid beta-oxidation using acyl-CoA oxidase"/>
    <property type="evidence" value="ECO:0007669"/>
    <property type="project" value="TreeGrafter"/>
</dbReference>
<dbReference type="InterPro" id="IPR036250">
    <property type="entry name" value="AcylCo_DH-like_C"/>
</dbReference>
<dbReference type="GO" id="GO:0003997">
    <property type="term" value="F:acyl-CoA oxidase activity"/>
    <property type="evidence" value="ECO:0007669"/>
    <property type="project" value="InterPro"/>
</dbReference>
<dbReference type="OrthoDB" id="434460at2759"/>
<evidence type="ECO:0000256" key="1">
    <source>
        <dbReference type="ARBA" id="ARBA00006288"/>
    </source>
</evidence>